<evidence type="ECO:0000313" key="2">
    <source>
        <dbReference type="Proteomes" id="UP001500433"/>
    </source>
</evidence>
<sequence length="60" mass="6993">MPIAPPTEITADKINRYRVFLGKLIRNLKRTKTTIKEIIEYGTTQVKYKNPLALSKFRDV</sequence>
<gene>
    <name evidence="1" type="ORF">GCM10023311_11940</name>
</gene>
<reference evidence="2" key="1">
    <citation type="journal article" date="2019" name="Int. J. Syst. Evol. Microbiol.">
        <title>The Global Catalogue of Microorganisms (GCM) 10K type strain sequencing project: providing services to taxonomists for standard genome sequencing and annotation.</title>
        <authorList>
            <consortium name="The Broad Institute Genomics Platform"/>
            <consortium name="The Broad Institute Genome Sequencing Center for Infectious Disease"/>
            <person name="Wu L."/>
            <person name="Ma J."/>
        </authorList>
    </citation>
    <scope>NUCLEOTIDE SEQUENCE [LARGE SCALE GENOMIC DNA]</scope>
    <source>
        <strain evidence="2">JCM 18274</strain>
    </source>
</reference>
<keyword evidence="2" id="KW-1185">Reference proteome</keyword>
<name>A0ABP9F6P3_9FLAO</name>
<evidence type="ECO:0000313" key="1">
    <source>
        <dbReference type="EMBL" id="GAA4889496.1"/>
    </source>
</evidence>
<organism evidence="1 2">
    <name type="scientific">Flaviramulus aquimarinus</name>
    <dbReference type="NCBI Taxonomy" id="1170456"/>
    <lineage>
        <taxon>Bacteria</taxon>
        <taxon>Pseudomonadati</taxon>
        <taxon>Bacteroidota</taxon>
        <taxon>Flavobacteriia</taxon>
        <taxon>Flavobacteriales</taxon>
        <taxon>Flavobacteriaceae</taxon>
        <taxon>Flaviramulus</taxon>
    </lineage>
</organism>
<accession>A0ABP9F6P3</accession>
<dbReference type="Proteomes" id="UP001500433">
    <property type="component" value="Unassembled WGS sequence"/>
</dbReference>
<comment type="caution">
    <text evidence="1">The sequence shown here is derived from an EMBL/GenBank/DDBJ whole genome shotgun (WGS) entry which is preliminary data.</text>
</comment>
<dbReference type="EMBL" id="BAABJH010000001">
    <property type="protein sequence ID" value="GAA4889496.1"/>
    <property type="molecule type" value="Genomic_DNA"/>
</dbReference>
<protein>
    <submittedName>
        <fullName evidence="1">Uncharacterized protein</fullName>
    </submittedName>
</protein>
<proteinExistence type="predicted"/>